<dbReference type="InterPro" id="IPR025708">
    <property type="entry name" value="HSP15"/>
</dbReference>
<keyword evidence="8" id="KW-1185">Reference proteome</keyword>
<keyword evidence="2 4" id="KW-0694">RNA-binding</keyword>
<keyword evidence="3" id="KW-0238">DNA-binding</keyword>
<evidence type="ECO:0000256" key="5">
    <source>
        <dbReference type="SAM" id="MobiDB-lite"/>
    </source>
</evidence>
<dbReference type="STRING" id="83765.SAMN05660284_00865"/>
<evidence type="ECO:0000256" key="1">
    <source>
        <dbReference type="ARBA" id="ARBA00008396"/>
    </source>
</evidence>
<evidence type="ECO:0000313" key="7">
    <source>
        <dbReference type="EMBL" id="SFN21548.1"/>
    </source>
</evidence>
<dbReference type="InterPro" id="IPR036986">
    <property type="entry name" value="S4_RNA-bd_sf"/>
</dbReference>
<dbReference type="SMART" id="SM00363">
    <property type="entry name" value="S4"/>
    <property type="match status" value="1"/>
</dbReference>
<keyword evidence="7" id="KW-0346">Stress response</keyword>
<dbReference type="GO" id="GO:0003677">
    <property type="term" value="F:DNA binding"/>
    <property type="evidence" value="ECO:0007669"/>
    <property type="project" value="UniProtKB-KW"/>
</dbReference>
<evidence type="ECO:0000259" key="6">
    <source>
        <dbReference type="SMART" id="SM00363"/>
    </source>
</evidence>
<dbReference type="Proteomes" id="UP000242869">
    <property type="component" value="Unassembled WGS sequence"/>
</dbReference>
<comment type="similarity">
    <text evidence="1">Belongs to the HSP15 family.</text>
</comment>
<protein>
    <submittedName>
        <fullName evidence="7">Ribosome-associated heat shock protein Hsp15</fullName>
    </submittedName>
</protein>
<dbReference type="GO" id="GO:0003727">
    <property type="term" value="F:single-stranded RNA binding"/>
    <property type="evidence" value="ECO:0007669"/>
    <property type="project" value="InterPro"/>
</dbReference>
<organism evidence="7 8">
    <name type="scientific">Formivibrio citricus</name>
    <dbReference type="NCBI Taxonomy" id="83765"/>
    <lineage>
        <taxon>Bacteria</taxon>
        <taxon>Pseudomonadati</taxon>
        <taxon>Pseudomonadota</taxon>
        <taxon>Betaproteobacteria</taxon>
        <taxon>Neisseriales</taxon>
        <taxon>Chitinibacteraceae</taxon>
        <taxon>Formivibrio</taxon>
    </lineage>
</organism>
<dbReference type="Pfam" id="PF01479">
    <property type="entry name" value="S4"/>
    <property type="match status" value="1"/>
</dbReference>
<dbReference type="GO" id="GO:0043023">
    <property type="term" value="F:ribosomal large subunit binding"/>
    <property type="evidence" value="ECO:0007669"/>
    <property type="project" value="InterPro"/>
</dbReference>
<feature type="domain" description="RNA-binding S4" evidence="6">
    <location>
        <begin position="11"/>
        <end position="72"/>
    </location>
</feature>
<evidence type="ECO:0000313" key="8">
    <source>
        <dbReference type="Proteomes" id="UP000242869"/>
    </source>
</evidence>
<accession>A0A1I4X6B1</accession>
<dbReference type="AlphaFoldDB" id="A0A1I4X6B1"/>
<feature type="compositionally biased region" description="Basic and acidic residues" evidence="5">
    <location>
        <begin position="93"/>
        <end position="117"/>
    </location>
</feature>
<evidence type="ECO:0000256" key="2">
    <source>
        <dbReference type="ARBA" id="ARBA00022884"/>
    </source>
</evidence>
<name>A0A1I4X6B1_9NEIS</name>
<gene>
    <name evidence="7" type="ORF">SAMN05660284_00865</name>
</gene>
<dbReference type="SUPFAM" id="SSF55174">
    <property type="entry name" value="Alpha-L RNA-binding motif"/>
    <property type="match status" value="1"/>
</dbReference>
<reference evidence="8" key="1">
    <citation type="submission" date="2016-10" db="EMBL/GenBank/DDBJ databases">
        <authorList>
            <person name="Varghese N."/>
            <person name="Submissions S."/>
        </authorList>
    </citation>
    <scope>NUCLEOTIDE SEQUENCE [LARGE SCALE GENOMIC DNA]</scope>
    <source>
        <strain evidence="8">DSM 6150</strain>
    </source>
</reference>
<evidence type="ECO:0000256" key="4">
    <source>
        <dbReference type="PROSITE-ProRule" id="PRU00182"/>
    </source>
</evidence>
<proteinExistence type="inferred from homology"/>
<dbReference type="OrthoDB" id="9797176at2"/>
<sequence length="135" mass="15478">MESTMNDNDKVRLDKWLWAARFFKTRSLATEAIEGGHVHLNGDKVKPARTVKIGDMLRILATHGEFEVEVVALADKRGPAEVARTLYAETPESAEKRARAAEEKALAPRFEHPDVRGRPTKKWRRQLHFFERNNS</sequence>
<feature type="region of interest" description="Disordered" evidence="5">
    <location>
        <begin position="91"/>
        <end position="118"/>
    </location>
</feature>
<dbReference type="InterPro" id="IPR002942">
    <property type="entry name" value="S4_RNA-bd"/>
</dbReference>
<dbReference type="CDD" id="cd00165">
    <property type="entry name" value="S4"/>
    <property type="match status" value="1"/>
</dbReference>
<dbReference type="EMBL" id="FOVE01000005">
    <property type="protein sequence ID" value="SFN21548.1"/>
    <property type="molecule type" value="Genomic_DNA"/>
</dbReference>
<evidence type="ECO:0000256" key="3">
    <source>
        <dbReference type="ARBA" id="ARBA00023125"/>
    </source>
</evidence>
<dbReference type="GO" id="GO:0034605">
    <property type="term" value="P:cellular response to heat"/>
    <property type="evidence" value="ECO:0007669"/>
    <property type="project" value="InterPro"/>
</dbReference>
<dbReference type="Gene3D" id="3.10.290.10">
    <property type="entry name" value="RNA-binding S4 domain"/>
    <property type="match status" value="1"/>
</dbReference>
<dbReference type="PIRSF" id="PIRSF016821">
    <property type="entry name" value="HSP15"/>
    <property type="match status" value="1"/>
</dbReference>
<dbReference type="PROSITE" id="PS50889">
    <property type="entry name" value="S4"/>
    <property type="match status" value="1"/>
</dbReference>